<evidence type="ECO:0000259" key="10">
    <source>
        <dbReference type="PROSITE" id="PS50110"/>
    </source>
</evidence>
<evidence type="ECO:0000256" key="7">
    <source>
        <dbReference type="PROSITE-ProRule" id="PRU00169"/>
    </source>
</evidence>
<dbReference type="InterPro" id="IPR004358">
    <property type="entry name" value="Sig_transdc_His_kin-like_C"/>
</dbReference>
<keyword evidence="5" id="KW-0238">DNA-binding</keyword>
<evidence type="ECO:0000256" key="1">
    <source>
        <dbReference type="ARBA" id="ARBA00000085"/>
    </source>
</evidence>
<dbReference type="PRINTS" id="PR00344">
    <property type="entry name" value="BCTRLSENSOR"/>
</dbReference>
<evidence type="ECO:0000313" key="12">
    <source>
        <dbReference type="Proteomes" id="UP000609172"/>
    </source>
</evidence>
<dbReference type="GO" id="GO:0003700">
    <property type="term" value="F:DNA-binding transcription factor activity"/>
    <property type="evidence" value="ECO:0007669"/>
    <property type="project" value="InterPro"/>
</dbReference>
<dbReference type="PANTHER" id="PTHR43547">
    <property type="entry name" value="TWO-COMPONENT HISTIDINE KINASE"/>
    <property type="match status" value="1"/>
</dbReference>
<dbReference type="InterPro" id="IPR011110">
    <property type="entry name" value="Reg_prop"/>
</dbReference>
<accession>A0A934PNN0</accession>
<dbReference type="Pfam" id="PF02518">
    <property type="entry name" value="HATPase_c"/>
    <property type="match status" value="1"/>
</dbReference>
<dbReference type="InterPro" id="IPR015943">
    <property type="entry name" value="WD40/YVTN_repeat-like_dom_sf"/>
</dbReference>
<dbReference type="SUPFAM" id="SSF55874">
    <property type="entry name" value="ATPase domain of HSP90 chaperone/DNA topoisomerase II/histidine kinase"/>
    <property type="match status" value="1"/>
</dbReference>
<evidence type="ECO:0000256" key="6">
    <source>
        <dbReference type="ARBA" id="ARBA00023163"/>
    </source>
</evidence>
<keyword evidence="4" id="KW-0805">Transcription regulation</keyword>
<dbReference type="InterPro" id="IPR013783">
    <property type="entry name" value="Ig-like_fold"/>
</dbReference>
<protein>
    <recommendedName>
        <fullName evidence="2">histidine kinase</fullName>
        <ecNumber evidence="2">2.7.13.3</ecNumber>
    </recommendedName>
</protein>
<dbReference type="Proteomes" id="UP000609172">
    <property type="component" value="Unassembled WGS sequence"/>
</dbReference>
<reference evidence="11" key="1">
    <citation type="submission" date="2020-12" db="EMBL/GenBank/DDBJ databases">
        <title>Bacterial novel species Flavobacterium sp. SE-1-e isolated from soil.</title>
        <authorList>
            <person name="Jung H.-Y."/>
        </authorList>
    </citation>
    <scope>NUCLEOTIDE SEQUENCE</scope>
    <source>
        <strain evidence="11">SE-1-e</strain>
    </source>
</reference>
<dbReference type="Gene3D" id="2.130.10.10">
    <property type="entry name" value="YVTN repeat-like/Quinoprotein amine dehydrogenase"/>
    <property type="match status" value="3"/>
</dbReference>
<dbReference type="EMBL" id="JAEHFV010000003">
    <property type="protein sequence ID" value="MBK0370205.1"/>
    <property type="molecule type" value="Genomic_DNA"/>
</dbReference>
<dbReference type="InterPro" id="IPR011123">
    <property type="entry name" value="Y_Y_Y"/>
</dbReference>
<gene>
    <name evidence="11" type="ORF">I5M07_10170</name>
</gene>
<dbReference type="PROSITE" id="PS50109">
    <property type="entry name" value="HIS_KIN"/>
    <property type="match status" value="1"/>
</dbReference>
<dbReference type="Pfam" id="PF00072">
    <property type="entry name" value="Response_reg"/>
    <property type="match status" value="1"/>
</dbReference>
<feature type="domain" description="HTH araC/xylS-type" evidence="8">
    <location>
        <begin position="1346"/>
        <end position="1445"/>
    </location>
</feature>
<dbReference type="Gene3D" id="2.60.40.10">
    <property type="entry name" value="Immunoglobulins"/>
    <property type="match status" value="1"/>
</dbReference>
<comment type="catalytic activity">
    <reaction evidence="1">
        <text>ATP + protein L-histidine = ADP + protein N-phospho-L-histidine.</text>
        <dbReference type="EC" id="2.7.13.3"/>
    </reaction>
</comment>
<dbReference type="SMART" id="SM00342">
    <property type="entry name" value="HTH_ARAC"/>
    <property type="match status" value="1"/>
</dbReference>
<dbReference type="PROSITE" id="PS50110">
    <property type="entry name" value="RESPONSE_REGULATORY"/>
    <property type="match status" value="1"/>
</dbReference>
<dbReference type="GO" id="GO:0043565">
    <property type="term" value="F:sequence-specific DNA binding"/>
    <property type="evidence" value="ECO:0007669"/>
    <property type="project" value="InterPro"/>
</dbReference>
<keyword evidence="3 7" id="KW-0597">Phosphoprotein</keyword>
<feature type="modified residue" description="4-aspartylphosphate" evidence="7">
    <location>
        <position position="1244"/>
    </location>
</feature>
<dbReference type="Gene3D" id="3.30.565.10">
    <property type="entry name" value="Histidine kinase-like ATPase, C-terminal domain"/>
    <property type="match status" value="1"/>
</dbReference>
<dbReference type="InterPro" id="IPR011047">
    <property type="entry name" value="Quinoprotein_ADH-like_sf"/>
</dbReference>
<evidence type="ECO:0000256" key="4">
    <source>
        <dbReference type="ARBA" id="ARBA00023015"/>
    </source>
</evidence>
<dbReference type="InterPro" id="IPR003594">
    <property type="entry name" value="HATPase_dom"/>
</dbReference>
<dbReference type="Gene3D" id="1.10.287.130">
    <property type="match status" value="1"/>
</dbReference>
<evidence type="ECO:0000259" key="8">
    <source>
        <dbReference type="PROSITE" id="PS01124"/>
    </source>
</evidence>
<dbReference type="InterPro" id="IPR003661">
    <property type="entry name" value="HisK_dim/P_dom"/>
</dbReference>
<evidence type="ECO:0000256" key="3">
    <source>
        <dbReference type="ARBA" id="ARBA00022553"/>
    </source>
</evidence>
<dbReference type="SUPFAM" id="SSF63829">
    <property type="entry name" value="Calcium-dependent phosphotriesterase"/>
    <property type="match status" value="2"/>
</dbReference>
<evidence type="ECO:0000256" key="2">
    <source>
        <dbReference type="ARBA" id="ARBA00012438"/>
    </source>
</evidence>
<dbReference type="Pfam" id="PF12833">
    <property type="entry name" value="HTH_18"/>
    <property type="match status" value="1"/>
</dbReference>
<sequence>MKKVISKIFLSFVFLLLYLQKNYSQIQYKLENYSTENGLSHDGVRDILKGKEGFMWFATWDGINRFDGENFISYKATAGDNSSLGNNRIDLMKEDYWGHIWFKAYDGQIYRFDKNTEKFISIATLIGSHKNEFENIIPLKNGNVCLTTAQKGLYLAIQNNNQIEVIHFAKDASKMQQLLSNELHFVFEDSDKNIWLGTSKGLNQIVSLQNNHFQSNAIITQKSINSYAYTQKKYWFGTANGELFSYDSKNKKTGQHTLSNYSINAILKSKKDSILFLTTASGELLTWDIATKSLIEKNKISPLPLFSIYEDRSNRLWIEPSKHGVYLFNPKTEKVHFFTQQTDATFLQLVHSYTIFEDNFNRVWIKLKGGGFGFYNPKTNTVDYFLNKPGTENQQFSNIVSCNYFDSNGILWLSTNDRGINKIIFQNPIFKQNFVQSNTNNKSENEIRALYTDKLNRLWVANKAGKLSVFDQNKTINNVFTNRSLTTIGLIYTITGDSKGNIWLGTKGNGLFKATPTDKQHSTYHVTQYKNIPNDAKSLSNDNIYSILEDKNGRIWIGTYGSGLNLVEEKDGNIQFIHEFKNYPLLESNRIRNLKNGYEGKIWVASSNGLLTFDPGNYNPNQIEFSRYTKVSKDKNSLGNNDVLFLFKDSEKKMWIGTAGGGLSLAYFSSKKQLQFDNFTKKNGLPNDFILSIIEDNDKNLWLATENGLSEFNLKTHKFRNYDSSDGLMKTGFSESTVIKLANGNLVFGGRNGYLTFNPKTVKNQKIAAKMVLTDFEINNKNSNVNSTDFPLKKDINYDDGVELKYNENTIGIYYTVLDYRTTTKQHYTYRLKGLDDEWHAVKNQKKATFTNLEPGTYEFEVKCLNTELYTNIPSKKITFIIKPPFWRTTWAYCFYALILLGLLALAQRIIFTMIKLRNNVIIEQKMTDLKLSFFTNISHELRTPLTLIVNPIDEIAKHEKLSPLGQNYIETVQKNASRLVRFVNQLLDFRKVQSGNEALHPENFDFVPFLNDLISLFAQISLEKSIQIKSEFSNKTMIVNLDKEKMDIVVYNLLSNAIKFSPDYSLITVKTDLKENSLLEVQVIDQGCGVEESKLDSIFNLYYESGNDATKNVGTGIGLALCKEYVNLHRGHISAHNNSFGGLTVAIEIDLKNMIFQSEINLVTTPKDRKKTDNTSFMTIETNSDIPIAINPDSTILLVEDNYELRQFTKNQLQNYYHVIEAENGKEGLKLAISKIPDLIISDVMMPEMDGISMLDALKNATETSHIPVILLTAKSSVESQIEGLKYGADYYITKPFSTDFLLASAENLIKSRKKFFEQLQQTPKTIVLEPNEIIITSKDEKFLKDIIDLVEKNLTNPEFNIDVIANSLNMSRPTFNRKFKSLTHLKPVEFVKEMRIKRAQQYLDAGETDIADIAYKVGFNGAAYFSTCFKEIMKITPTEYIKNRQ</sequence>
<dbReference type="Pfam" id="PF07495">
    <property type="entry name" value="Y_Y_Y"/>
    <property type="match status" value="1"/>
</dbReference>
<dbReference type="CDD" id="cd17574">
    <property type="entry name" value="REC_OmpR"/>
    <property type="match status" value="1"/>
</dbReference>
<dbReference type="InterPro" id="IPR009057">
    <property type="entry name" value="Homeodomain-like_sf"/>
</dbReference>
<evidence type="ECO:0000256" key="5">
    <source>
        <dbReference type="ARBA" id="ARBA00023125"/>
    </source>
</evidence>
<dbReference type="Gene3D" id="1.10.10.60">
    <property type="entry name" value="Homeodomain-like"/>
    <property type="match status" value="2"/>
</dbReference>
<dbReference type="SUPFAM" id="SSF46689">
    <property type="entry name" value="Homeodomain-like"/>
    <property type="match status" value="1"/>
</dbReference>
<dbReference type="SUPFAM" id="SSF50998">
    <property type="entry name" value="Quinoprotein alcohol dehydrogenase-like"/>
    <property type="match status" value="1"/>
</dbReference>
<dbReference type="FunFam" id="1.10.287.130:FF:000045">
    <property type="entry name" value="Two-component system sensor histidine kinase/response regulator"/>
    <property type="match status" value="1"/>
</dbReference>
<feature type="domain" description="Response regulatory" evidence="10">
    <location>
        <begin position="1196"/>
        <end position="1311"/>
    </location>
</feature>
<dbReference type="InterPro" id="IPR018060">
    <property type="entry name" value="HTH_AraC"/>
</dbReference>
<dbReference type="InterPro" id="IPR018062">
    <property type="entry name" value="HTH_AraC-typ_CS"/>
</dbReference>
<dbReference type="PROSITE" id="PS00041">
    <property type="entry name" value="HTH_ARAC_FAMILY_1"/>
    <property type="match status" value="1"/>
</dbReference>
<organism evidence="11 12">
    <name type="scientific">Flavobacterium agrisoli</name>
    <dbReference type="NCBI Taxonomy" id="2793066"/>
    <lineage>
        <taxon>Bacteria</taxon>
        <taxon>Pseudomonadati</taxon>
        <taxon>Bacteroidota</taxon>
        <taxon>Flavobacteriia</taxon>
        <taxon>Flavobacteriales</taxon>
        <taxon>Flavobacteriaceae</taxon>
        <taxon>Flavobacterium</taxon>
    </lineage>
</organism>
<dbReference type="GO" id="GO:0000155">
    <property type="term" value="F:phosphorelay sensor kinase activity"/>
    <property type="evidence" value="ECO:0007669"/>
    <property type="project" value="InterPro"/>
</dbReference>
<dbReference type="InterPro" id="IPR005467">
    <property type="entry name" value="His_kinase_dom"/>
</dbReference>
<keyword evidence="6" id="KW-0804">Transcription</keyword>
<evidence type="ECO:0000259" key="9">
    <source>
        <dbReference type="PROSITE" id="PS50109"/>
    </source>
</evidence>
<keyword evidence="12" id="KW-1185">Reference proteome</keyword>
<dbReference type="Gene3D" id="3.40.50.2300">
    <property type="match status" value="1"/>
</dbReference>
<dbReference type="PROSITE" id="PS01124">
    <property type="entry name" value="HTH_ARAC_FAMILY_2"/>
    <property type="match status" value="1"/>
</dbReference>
<dbReference type="Pfam" id="PF07494">
    <property type="entry name" value="Reg_prop"/>
    <property type="match status" value="2"/>
</dbReference>
<feature type="domain" description="Histidine kinase" evidence="9">
    <location>
        <begin position="937"/>
        <end position="1154"/>
    </location>
</feature>
<dbReference type="FunFam" id="2.60.40.10:FF:000791">
    <property type="entry name" value="Two-component system sensor histidine kinase/response regulator"/>
    <property type="match status" value="1"/>
</dbReference>
<dbReference type="SMART" id="SM00387">
    <property type="entry name" value="HATPase_c"/>
    <property type="match status" value="1"/>
</dbReference>
<evidence type="ECO:0000313" key="11">
    <source>
        <dbReference type="EMBL" id="MBK0370205.1"/>
    </source>
</evidence>
<dbReference type="SMART" id="SM00388">
    <property type="entry name" value="HisKA"/>
    <property type="match status" value="1"/>
</dbReference>
<dbReference type="PANTHER" id="PTHR43547:SF2">
    <property type="entry name" value="HYBRID SIGNAL TRANSDUCTION HISTIDINE KINASE C"/>
    <property type="match status" value="1"/>
</dbReference>
<dbReference type="InterPro" id="IPR036890">
    <property type="entry name" value="HATPase_C_sf"/>
</dbReference>
<dbReference type="InterPro" id="IPR011006">
    <property type="entry name" value="CheY-like_superfamily"/>
</dbReference>
<dbReference type="InterPro" id="IPR001789">
    <property type="entry name" value="Sig_transdc_resp-reg_receiver"/>
</dbReference>
<dbReference type="SUPFAM" id="SSF47384">
    <property type="entry name" value="Homodimeric domain of signal transducing histidine kinase"/>
    <property type="match status" value="1"/>
</dbReference>
<dbReference type="Pfam" id="PF00512">
    <property type="entry name" value="HisKA"/>
    <property type="match status" value="1"/>
</dbReference>
<dbReference type="SUPFAM" id="SSF52172">
    <property type="entry name" value="CheY-like"/>
    <property type="match status" value="1"/>
</dbReference>
<comment type="caution">
    <text evidence="11">The sequence shown here is derived from an EMBL/GenBank/DDBJ whole genome shotgun (WGS) entry which is preliminary data.</text>
</comment>
<dbReference type="CDD" id="cd00082">
    <property type="entry name" value="HisKA"/>
    <property type="match status" value="1"/>
</dbReference>
<dbReference type="InterPro" id="IPR036097">
    <property type="entry name" value="HisK_dim/P_sf"/>
</dbReference>
<name>A0A934PNN0_9FLAO</name>
<dbReference type="RefSeq" id="WP_200106327.1">
    <property type="nucleotide sequence ID" value="NZ_JAEHFV010000003.1"/>
</dbReference>
<dbReference type="EC" id="2.7.13.3" evidence="2"/>
<proteinExistence type="predicted"/>
<dbReference type="SMART" id="SM00448">
    <property type="entry name" value="REC"/>
    <property type="match status" value="1"/>
</dbReference>